<dbReference type="EMBL" id="BGZK01000244">
    <property type="protein sequence ID" value="GBP31280.1"/>
    <property type="molecule type" value="Genomic_DNA"/>
</dbReference>
<evidence type="ECO:0000313" key="1">
    <source>
        <dbReference type="EMBL" id="GBP31280.1"/>
    </source>
</evidence>
<protein>
    <submittedName>
        <fullName evidence="1">Uncharacterized protein</fullName>
    </submittedName>
</protein>
<comment type="caution">
    <text evidence="1">The sequence shown here is derived from an EMBL/GenBank/DDBJ whole genome shotgun (WGS) entry which is preliminary data.</text>
</comment>
<evidence type="ECO:0000313" key="2">
    <source>
        <dbReference type="Proteomes" id="UP000299102"/>
    </source>
</evidence>
<proteinExistence type="predicted"/>
<accession>A0A4C1UYG5</accession>
<dbReference type="AlphaFoldDB" id="A0A4C1UYG5"/>
<organism evidence="1 2">
    <name type="scientific">Eumeta variegata</name>
    <name type="common">Bagworm moth</name>
    <name type="synonym">Eumeta japonica</name>
    <dbReference type="NCBI Taxonomy" id="151549"/>
    <lineage>
        <taxon>Eukaryota</taxon>
        <taxon>Metazoa</taxon>
        <taxon>Ecdysozoa</taxon>
        <taxon>Arthropoda</taxon>
        <taxon>Hexapoda</taxon>
        <taxon>Insecta</taxon>
        <taxon>Pterygota</taxon>
        <taxon>Neoptera</taxon>
        <taxon>Endopterygota</taxon>
        <taxon>Lepidoptera</taxon>
        <taxon>Glossata</taxon>
        <taxon>Ditrysia</taxon>
        <taxon>Tineoidea</taxon>
        <taxon>Psychidae</taxon>
        <taxon>Oiketicinae</taxon>
        <taxon>Eumeta</taxon>
    </lineage>
</organism>
<dbReference type="Proteomes" id="UP000299102">
    <property type="component" value="Unassembled WGS sequence"/>
</dbReference>
<gene>
    <name evidence="1" type="ORF">EVAR_31405_1</name>
</gene>
<name>A0A4C1UYG5_EUMVA</name>
<sequence length="329" mass="37864">MPVVDESFLHVKEERCSWFEAASGETSVYRFRNAVHMMSARVTRVKVGSLNSFMRILSDSMKSLRRRYSSYLYSLSSIYKRLMGLYWPDAEQDIQLAVKILRLTQGYVKNLMKNSGAAIMATIWYTSFSTGIDTSFLMVKTDNNLVQIARDVATLINSAATLLWFISTFTNLQHEWSKTLAILEEILLEYQNNEGLSRKVAFWDRNLKLLKNMPINFSYQFWFRLDNSLIAVCDLYIHDKGCFYHESGPNSRAIVVTLANFDVTQKWAGSNGKYQILTEYRDEVAAAAVQLHPVNETSDGLLLLYRSTPSPIVFPISDILFLYQRLTMH</sequence>
<keyword evidence="2" id="KW-1185">Reference proteome</keyword>
<reference evidence="1 2" key="1">
    <citation type="journal article" date="2019" name="Commun. Biol.">
        <title>The bagworm genome reveals a unique fibroin gene that provides high tensile strength.</title>
        <authorList>
            <person name="Kono N."/>
            <person name="Nakamura H."/>
            <person name="Ohtoshi R."/>
            <person name="Tomita M."/>
            <person name="Numata K."/>
            <person name="Arakawa K."/>
        </authorList>
    </citation>
    <scope>NUCLEOTIDE SEQUENCE [LARGE SCALE GENOMIC DNA]</scope>
</reference>